<dbReference type="EMBL" id="CP022022">
    <property type="protein sequence ID" value="ASF42964.1"/>
    <property type="molecule type" value="Genomic_DNA"/>
</dbReference>
<dbReference type="RefSeq" id="WP_088594039.1">
    <property type="nucleotide sequence ID" value="NZ_CP022022.1"/>
</dbReference>
<proteinExistence type="predicted"/>
<protein>
    <recommendedName>
        <fullName evidence="3">RteC protein</fullName>
    </recommendedName>
</protein>
<accession>A0A1Z4BNU7</accession>
<dbReference type="Proteomes" id="UP000197007">
    <property type="component" value="Chromosome"/>
</dbReference>
<dbReference type="AlphaFoldDB" id="A0A1Z4BNU7"/>
<gene>
    <name evidence="1" type="ORF">CBG49_07690</name>
</gene>
<sequence length="212" mass="25063">MEENKAMEIYDVCDYIVKRTLGESDMLKILNEFTNGDKSSSLLDKISNDIGTYINYHREIITEKELEDLIRGKGTNNLPDEYSKYFYSKGKERNIFSLMELPYPFELYKLIVFQRIVNKQKNSSENIISQNILKWKGNDLQLTELIEGLIEVGVLPPSLSKKEIYERFKVFFDTDIDYTERKKTIRKRTNNLTPFIDELQDSVENWIKNKDE</sequence>
<dbReference type="InterPro" id="IPR018534">
    <property type="entry name" value="Tet_reg_excision_RteC"/>
</dbReference>
<name>A0A1Z4BNU7_9FLAO</name>
<organism evidence="1 2">
    <name type="scientific">Capnocytophaga endodontalis</name>
    <dbReference type="NCBI Taxonomy" id="2708117"/>
    <lineage>
        <taxon>Bacteria</taxon>
        <taxon>Pseudomonadati</taxon>
        <taxon>Bacteroidota</taxon>
        <taxon>Flavobacteriia</taxon>
        <taxon>Flavobacteriales</taxon>
        <taxon>Flavobacteriaceae</taxon>
        <taxon>Capnocytophaga</taxon>
    </lineage>
</organism>
<evidence type="ECO:0008006" key="3">
    <source>
        <dbReference type="Google" id="ProtNLM"/>
    </source>
</evidence>
<keyword evidence="2" id="KW-1185">Reference proteome</keyword>
<reference evidence="2" key="1">
    <citation type="submission" date="2017-06" db="EMBL/GenBank/DDBJ databases">
        <title>Complete genome sequence of Capnocytophaga sp. KCOM 1579 (=ChDC OS43) isolated from a human refractory periapical abscess lesion.</title>
        <authorList>
            <person name="Kook J.-K."/>
            <person name="Park S.-N."/>
            <person name="Lim Y.K."/>
            <person name="Roh H."/>
        </authorList>
    </citation>
    <scope>NUCLEOTIDE SEQUENCE [LARGE SCALE GENOMIC DNA]</scope>
    <source>
        <strain evidence="2">ChDC OS43</strain>
    </source>
</reference>
<dbReference type="Pfam" id="PF09357">
    <property type="entry name" value="RteC"/>
    <property type="match status" value="1"/>
</dbReference>
<evidence type="ECO:0000313" key="1">
    <source>
        <dbReference type="EMBL" id="ASF42964.1"/>
    </source>
</evidence>
<evidence type="ECO:0000313" key="2">
    <source>
        <dbReference type="Proteomes" id="UP000197007"/>
    </source>
</evidence>
<dbReference type="KEGG" id="capn:CBG49_07690"/>